<proteinExistence type="predicted"/>
<keyword evidence="2" id="KW-1185">Reference proteome</keyword>
<dbReference type="EMBL" id="JAGFBF010000005">
    <property type="protein sequence ID" value="MBO2990295.1"/>
    <property type="molecule type" value="Genomic_DNA"/>
</dbReference>
<dbReference type="InterPro" id="IPR009351">
    <property type="entry name" value="AlkZ-like"/>
</dbReference>
<sequence>MTEPLRAGTLSVADVRRVRMRAQRLIARDAVAARTGPNGTASTADGPARIAEAAHYMFAVQGQDWRSSRWALGVRAPGTRDTDVLRAFDAGLVVRAWPMRGTLHVVPAADIGWMQRATNHRVLPGAPKRRAFLGLDDRTLDRLIDTTVGALREGGRLSRAEVSDLWTAAGIAWESAWRYHVLWWMCQNGITTFGPVDGGDREPQLVLADEWIRHPRSVTGDAALVELATRYTAARGPITAKDLSWWTGLTLREARSALAHATESGALVPVAVHDDPATYWATGEALDDADGIAPWLVLPAFDEHLLGYAGRGAQLDPEHFDRIVPGKNGMFLATVVHDGRVVGTWKRGTTASAPVETTPFPGHRLSESGVAAAVDRWRAFARPDPTPATAP</sequence>
<dbReference type="AlphaFoldDB" id="A0A939QG89"/>
<evidence type="ECO:0000313" key="1">
    <source>
        <dbReference type="EMBL" id="MBO2990295.1"/>
    </source>
</evidence>
<gene>
    <name evidence="1" type="ORF">J4H85_09860</name>
</gene>
<dbReference type="Pfam" id="PF06224">
    <property type="entry name" value="AlkZ-like"/>
    <property type="match status" value="1"/>
</dbReference>
<protein>
    <submittedName>
        <fullName evidence="1">AlkZ family DNA glycosylase</fullName>
    </submittedName>
</protein>
<comment type="caution">
    <text evidence="1">The sequence shown here is derived from an EMBL/GenBank/DDBJ whole genome shotgun (WGS) entry which is preliminary data.</text>
</comment>
<dbReference type="PANTHER" id="PTHR38479">
    <property type="entry name" value="LMO0824 PROTEIN"/>
    <property type="match status" value="1"/>
</dbReference>
<accession>A0A939QG89</accession>
<evidence type="ECO:0000313" key="2">
    <source>
        <dbReference type="Proteomes" id="UP000668403"/>
    </source>
</evidence>
<name>A0A939QG89_9MICO</name>
<dbReference type="RefSeq" id="WP_208239179.1">
    <property type="nucleotide sequence ID" value="NZ_BAAAQU010000002.1"/>
</dbReference>
<dbReference type="PANTHER" id="PTHR38479:SF2">
    <property type="entry name" value="WINGED HELIX DNA-BINDING DOMAIN-CONTAINING PROTEIN"/>
    <property type="match status" value="1"/>
</dbReference>
<dbReference type="Proteomes" id="UP000668403">
    <property type="component" value="Unassembled WGS sequence"/>
</dbReference>
<reference evidence="1" key="1">
    <citation type="submission" date="2021-03" db="EMBL/GenBank/DDBJ databases">
        <title>Leucobacter chromiisoli sp. nov., isolated from chromium-containing soil of chemical plant.</title>
        <authorList>
            <person name="Xu Z."/>
        </authorList>
    </citation>
    <scope>NUCLEOTIDE SEQUENCE</scope>
    <source>
        <strain evidence="1">K 70/01</strain>
    </source>
</reference>
<organism evidence="1 2">
    <name type="scientific">Leucobacter tardus</name>
    <dbReference type="NCBI Taxonomy" id="501483"/>
    <lineage>
        <taxon>Bacteria</taxon>
        <taxon>Bacillati</taxon>
        <taxon>Actinomycetota</taxon>
        <taxon>Actinomycetes</taxon>
        <taxon>Micrococcales</taxon>
        <taxon>Microbacteriaceae</taxon>
        <taxon>Leucobacter</taxon>
    </lineage>
</organism>